<evidence type="ECO:0000313" key="63">
    <source>
        <dbReference type="EMBL" id="AWV50257.1"/>
    </source>
</evidence>
<dbReference type="EMBL" id="MF119986">
    <property type="protein sequence ID" value="AWV50224.1"/>
    <property type="molecule type" value="Genomic_DNA"/>
</dbReference>
<dbReference type="EMBL" id="MF119991">
    <property type="protein sequence ID" value="AWV50229.1"/>
    <property type="molecule type" value="Genomic_DNA"/>
</dbReference>
<evidence type="ECO:0000313" key="50">
    <source>
        <dbReference type="EMBL" id="AWV50240.1"/>
    </source>
</evidence>
<evidence type="ECO:0000313" key="59">
    <source>
        <dbReference type="EMBL" id="AWV50252.1"/>
    </source>
</evidence>
<keyword evidence="7 13" id="KW-1133">Transmembrane helix</keyword>
<dbReference type="EMBL" id="MF120014">
    <property type="protein sequence ID" value="AWV50252.1"/>
    <property type="molecule type" value="Genomic_DNA"/>
</dbReference>
<evidence type="ECO:0000313" key="25">
    <source>
        <dbReference type="EMBL" id="AWV50213.1"/>
    </source>
</evidence>
<evidence type="ECO:0000256" key="9">
    <source>
        <dbReference type="ARBA" id="ARBA00023136"/>
    </source>
</evidence>
<dbReference type="EMBL" id="MF119996">
    <property type="protein sequence ID" value="AWV50234.1"/>
    <property type="molecule type" value="Genomic_DNA"/>
</dbReference>
<dbReference type="SUPFAM" id="SSF81321">
    <property type="entry name" value="Family A G protein-coupled receptor-like"/>
    <property type="match status" value="1"/>
</dbReference>
<evidence type="ECO:0000313" key="64">
    <source>
        <dbReference type="EMBL" id="AWV50258.1"/>
    </source>
</evidence>
<evidence type="ECO:0000256" key="13">
    <source>
        <dbReference type="RuleBase" id="RU364061"/>
    </source>
</evidence>
<evidence type="ECO:0000313" key="51">
    <source>
        <dbReference type="EMBL" id="AWV50242.1"/>
    </source>
</evidence>
<dbReference type="EMBL" id="MF119974">
    <property type="protein sequence ID" value="AWV50212.1"/>
    <property type="molecule type" value="Genomic_DNA"/>
</dbReference>
<dbReference type="EMBL" id="MF120016">
    <property type="protein sequence ID" value="AWV50254.1"/>
    <property type="molecule type" value="Genomic_DNA"/>
</dbReference>
<dbReference type="EMBL" id="MF120019">
    <property type="protein sequence ID" value="AWV50257.1"/>
    <property type="molecule type" value="Genomic_DNA"/>
</dbReference>
<dbReference type="FunFam" id="1.20.1070.10:FF:000033">
    <property type="entry name" value="Vomeronasal type-1 receptor"/>
    <property type="match status" value="1"/>
</dbReference>
<dbReference type="GO" id="GO:0007606">
    <property type="term" value="P:sensory perception of chemical stimulus"/>
    <property type="evidence" value="ECO:0007669"/>
    <property type="project" value="UniProtKB-ARBA"/>
</dbReference>
<evidence type="ECO:0000256" key="8">
    <source>
        <dbReference type="ARBA" id="ARBA00023040"/>
    </source>
</evidence>
<evidence type="ECO:0000313" key="61">
    <source>
        <dbReference type="EMBL" id="AWV50255.1"/>
    </source>
</evidence>
<dbReference type="EMBL" id="MF119983">
    <property type="protein sequence ID" value="AWV50221.1"/>
    <property type="molecule type" value="Genomic_DNA"/>
</dbReference>
<evidence type="ECO:0000313" key="48">
    <source>
        <dbReference type="EMBL" id="AWV50237.1"/>
    </source>
</evidence>
<dbReference type="EMBL" id="MF119994">
    <property type="protein sequence ID" value="AWV50232.1"/>
    <property type="molecule type" value="Genomic_DNA"/>
</dbReference>
<evidence type="ECO:0000256" key="10">
    <source>
        <dbReference type="ARBA" id="ARBA00023170"/>
    </source>
</evidence>
<evidence type="ECO:0000313" key="30">
    <source>
        <dbReference type="EMBL" id="AWV50218.1"/>
    </source>
</evidence>
<dbReference type="EMBL" id="MF119992">
    <property type="protein sequence ID" value="AWV50230.1"/>
    <property type="molecule type" value="Genomic_DNA"/>
</dbReference>
<evidence type="ECO:0000256" key="1">
    <source>
        <dbReference type="ARBA" id="ARBA00003878"/>
    </source>
</evidence>
<evidence type="ECO:0000256" key="2">
    <source>
        <dbReference type="ARBA" id="ARBA00004651"/>
    </source>
</evidence>
<evidence type="ECO:0000313" key="42">
    <source>
        <dbReference type="EMBL" id="AWV50230.1"/>
    </source>
</evidence>
<evidence type="ECO:0000313" key="40">
    <source>
        <dbReference type="EMBL" id="AWV50228.1"/>
    </source>
</evidence>
<evidence type="ECO:0000313" key="65">
    <source>
        <dbReference type="EMBL" id="AWV50260.1"/>
    </source>
</evidence>
<evidence type="ECO:0000313" key="60">
    <source>
        <dbReference type="EMBL" id="AWV50254.1"/>
    </source>
</evidence>
<dbReference type="EMBL" id="MF120006">
    <property type="protein sequence ID" value="AWV50244.1"/>
    <property type="molecule type" value="Genomic_DNA"/>
</dbReference>
<dbReference type="EMBL" id="MF119993">
    <property type="protein sequence ID" value="AWV50231.1"/>
    <property type="molecule type" value="Genomic_DNA"/>
</dbReference>
<comment type="subcellular location">
    <subcellularLocation>
        <location evidence="2 13">Cell membrane</location>
        <topology evidence="2 13">Multi-pass membrane protein</topology>
    </subcellularLocation>
</comment>
<dbReference type="EMBL" id="MF119965">
    <property type="protein sequence ID" value="AWV50203.1"/>
    <property type="molecule type" value="Genomic_DNA"/>
</dbReference>
<keyword evidence="6 13" id="KW-0812">Transmembrane</keyword>
<evidence type="ECO:0000256" key="11">
    <source>
        <dbReference type="ARBA" id="ARBA00023180"/>
    </source>
</evidence>
<feature type="transmembrane region" description="Helical" evidence="13">
    <location>
        <begin position="44"/>
        <end position="64"/>
    </location>
</feature>
<evidence type="ECO:0000313" key="16">
    <source>
        <dbReference type="EMBL" id="AWV50204.1"/>
    </source>
</evidence>
<dbReference type="EMBL" id="MF119982">
    <property type="protein sequence ID" value="AWV50220.1"/>
    <property type="molecule type" value="Genomic_DNA"/>
</dbReference>
<dbReference type="GO" id="GO:0016503">
    <property type="term" value="F:pheromone receptor activity"/>
    <property type="evidence" value="ECO:0007669"/>
    <property type="project" value="InterPro"/>
</dbReference>
<dbReference type="EMBL" id="MF120018">
    <property type="protein sequence ID" value="AWV50256.1"/>
    <property type="molecule type" value="Genomic_DNA"/>
</dbReference>
<dbReference type="PROSITE" id="PS50262">
    <property type="entry name" value="G_PROTEIN_RECEP_F1_2"/>
    <property type="match status" value="1"/>
</dbReference>
<dbReference type="InterPro" id="IPR017452">
    <property type="entry name" value="GPCR_Rhodpsn_7TM"/>
</dbReference>
<feature type="transmembrane region" description="Helical" evidence="13">
    <location>
        <begin position="125"/>
        <end position="145"/>
    </location>
</feature>
<dbReference type="EMBL" id="MF119990">
    <property type="protein sequence ID" value="AWV50228.1"/>
    <property type="molecule type" value="Genomic_DNA"/>
</dbReference>
<evidence type="ECO:0000256" key="12">
    <source>
        <dbReference type="ARBA" id="ARBA00023224"/>
    </source>
</evidence>
<feature type="transmembrane region" description="Helical" evidence="13">
    <location>
        <begin position="236"/>
        <end position="259"/>
    </location>
</feature>
<evidence type="ECO:0000313" key="36">
    <source>
        <dbReference type="EMBL" id="AWV50224.1"/>
    </source>
</evidence>
<evidence type="ECO:0000313" key="34">
    <source>
        <dbReference type="EMBL" id="AWV50222.1"/>
    </source>
</evidence>
<dbReference type="EMBL" id="MF119981">
    <property type="protein sequence ID" value="AWV50219.1"/>
    <property type="molecule type" value="Genomic_DNA"/>
</dbReference>
<evidence type="ECO:0000313" key="57">
    <source>
        <dbReference type="EMBL" id="AWV50250.1"/>
    </source>
</evidence>
<evidence type="ECO:0000313" key="62">
    <source>
        <dbReference type="EMBL" id="AWV50256.1"/>
    </source>
</evidence>
<dbReference type="EMBL" id="MF120004">
    <property type="protein sequence ID" value="AWV50242.1"/>
    <property type="molecule type" value="Genomic_DNA"/>
</dbReference>
<evidence type="ECO:0000259" key="14">
    <source>
        <dbReference type="PROSITE" id="PS50262"/>
    </source>
</evidence>
<dbReference type="EMBL" id="MF120008">
    <property type="protein sequence ID" value="AWV50246.1"/>
    <property type="molecule type" value="Genomic_DNA"/>
</dbReference>
<dbReference type="EMBL" id="MF119977">
    <property type="protein sequence ID" value="AWV50215.1"/>
    <property type="molecule type" value="Genomic_DNA"/>
</dbReference>
<evidence type="ECO:0000256" key="5">
    <source>
        <dbReference type="ARBA" id="ARBA00022507"/>
    </source>
</evidence>
<feature type="transmembrane region" description="Helical" evidence="13">
    <location>
        <begin position="6"/>
        <end position="32"/>
    </location>
</feature>
<evidence type="ECO:0000313" key="44">
    <source>
        <dbReference type="EMBL" id="AWV50232.1"/>
    </source>
</evidence>
<organism evidence="65">
    <name type="scientific">Nannospalax galili</name>
    <name type="common">Northern Israeli blind subterranean mole rat</name>
    <name type="synonym">Spalax galili</name>
    <dbReference type="NCBI Taxonomy" id="1026970"/>
    <lineage>
        <taxon>Eukaryota</taxon>
        <taxon>Metazoa</taxon>
        <taxon>Chordata</taxon>
        <taxon>Craniata</taxon>
        <taxon>Vertebrata</taxon>
        <taxon>Euteleostomi</taxon>
        <taxon>Mammalia</taxon>
        <taxon>Eutheria</taxon>
        <taxon>Euarchontoglires</taxon>
        <taxon>Glires</taxon>
        <taxon>Rodentia</taxon>
        <taxon>Myomorpha</taxon>
        <taxon>Muroidea</taxon>
        <taxon>Spalacidae</taxon>
        <taxon>Spalacinae</taxon>
        <taxon>Nannospalax</taxon>
    </lineage>
</organism>
<evidence type="ECO:0000313" key="38">
    <source>
        <dbReference type="EMBL" id="AWV50226.1"/>
    </source>
</evidence>
<dbReference type="OrthoDB" id="9606139at2759"/>
<evidence type="ECO:0000313" key="58">
    <source>
        <dbReference type="EMBL" id="AWV50251.1"/>
    </source>
</evidence>
<evidence type="ECO:0000256" key="6">
    <source>
        <dbReference type="ARBA" id="ARBA00022692"/>
    </source>
</evidence>
<evidence type="ECO:0000313" key="23">
    <source>
        <dbReference type="EMBL" id="AWV50211.1"/>
    </source>
</evidence>
<evidence type="ECO:0000313" key="31">
    <source>
        <dbReference type="EMBL" id="AWV50219.1"/>
    </source>
</evidence>
<dbReference type="KEGG" id="ngi:103732430"/>
<evidence type="ECO:0000313" key="19">
    <source>
        <dbReference type="EMBL" id="AWV50207.1"/>
    </source>
</evidence>
<comment type="function">
    <text evidence="1">Putative pheromone receptor.</text>
</comment>
<dbReference type="InterPro" id="IPR004072">
    <property type="entry name" value="Vmron_rcpt_1"/>
</dbReference>
<dbReference type="EMBL" id="MF119984">
    <property type="protein sequence ID" value="AWV50222.1"/>
    <property type="molecule type" value="Genomic_DNA"/>
</dbReference>
<evidence type="ECO:0000313" key="22">
    <source>
        <dbReference type="EMBL" id="AWV50210.1"/>
    </source>
</evidence>
<dbReference type="GO" id="GO:0005886">
    <property type="term" value="C:plasma membrane"/>
    <property type="evidence" value="ECO:0007669"/>
    <property type="project" value="UniProtKB-SubCell"/>
</dbReference>
<evidence type="ECO:0000313" key="46">
    <source>
        <dbReference type="EMBL" id="AWV50234.1"/>
    </source>
</evidence>
<dbReference type="Gene3D" id="1.20.1070.10">
    <property type="entry name" value="Rhodopsin 7-helix transmembrane proteins"/>
    <property type="match status" value="1"/>
</dbReference>
<evidence type="ECO:0000256" key="3">
    <source>
        <dbReference type="ARBA" id="ARBA00010663"/>
    </source>
</evidence>
<evidence type="ECO:0000313" key="18">
    <source>
        <dbReference type="EMBL" id="AWV50206.1"/>
    </source>
</evidence>
<gene>
    <name evidence="65" type="primary">V1R19</name>
</gene>
<evidence type="ECO:0000313" key="32">
    <source>
        <dbReference type="EMBL" id="AWV50220.1"/>
    </source>
</evidence>
<keyword evidence="4 13" id="KW-1003">Cell membrane</keyword>
<dbReference type="AlphaFoldDB" id="A0A4Y1N6G4"/>
<evidence type="ECO:0000313" key="15">
    <source>
        <dbReference type="EMBL" id="AWV50203.1"/>
    </source>
</evidence>
<evidence type="ECO:0000313" key="39">
    <source>
        <dbReference type="EMBL" id="AWV50227.1"/>
    </source>
</evidence>
<dbReference type="EMBL" id="MF119995">
    <property type="protein sequence ID" value="AWV50233.1"/>
    <property type="molecule type" value="Genomic_DNA"/>
</dbReference>
<dbReference type="EMBL" id="MF120012">
    <property type="protein sequence ID" value="AWV50250.1"/>
    <property type="molecule type" value="Genomic_DNA"/>
</dbReference>
<evidence type="ECO:0000313" key="27">
    <source>
        <dbReference type="EMBL" id="AWV50215.1"/>
    </source>
</evidence>
<dbReference type="EMBL" id="MF119966">
    <property type="protein sequence ID" value="AWV50204.1"/>
    <property type="molecule type" value="Genomic_DNA"/>
</dbReference>
<evidence type="ECO:0000313" key="35">
    <source>
        <dbReference type="EMBL" id="AWV50223.1"/>
    </source>
</evidence>
<evidence type="ECO:0000313" key="37">
    <source>
        <dbReference type="EMBL" id="AWV50225.1"/>
    </source>
</evidence>
<keyword evidence="9 13" id="KW-0472">Membrane</keyword>
<dbReference type="EMBL" id="MF119975">
    <property type="protein sequence ID" value="AWV50213.1"/>
    <property type="molecule type" value="Genomic_DNA"/>
</dbReference>
<dbReference type="EMBL" id="MF120000">
    <property type="protein sequence ID" value="AWV50238.1"/>
    <property type="molecule type" value="Genomic_DNA"/>
</dbReference>
<feature type="domain" description="G-protein coupled receptors family 1 profile" evidence="14">
    <location>
        <begin position="22"/>
        <end position="286"/>
    </location>
</feature>
<evidence type="ECO:0000313" key="47">
    <source>
        <dbReference type="EMBL" id="AWV50236.1"/>
    </source>
</evidence>
<evidence type="ECO:0000313" key="55">
    <source>
        <dbReference type="EMBL" id="AWV50247.1"/>
    </source>
</evidence>
<dbReference type="EMBL" id="MF119988">
    <property type="protein sequence ID" value="AWV50226.1"/>
    <property type="molecule type" value="Genomic_DNA"/>
</dbReference>
<evidence type="ECO:0000313" key="56">
    <source>
        <dbReference type="EMBL" id="AWV50248.1"/>
    </source>
</evidence>
<evidence type="ECO:0000313" key="20">
    <source>
        <dbReference type="EMBL" id="AWV50208.1"/>
    </source>
</evidence>
<evidence type="ECO:0000313" key="28">
    <source>
        <dbReference type="EMBL" id="AWV50216.1"/>
    </source>
</evidence>
<dbReference type="EMBL" id="MF119976">
    <property type="protein sequence ID" value="AWV50214.1"/>
    <property type="molecule type" value="Genomic_DNA"/>
</dbReference>
<dbReference type="EMBL" id="MF120013">
    <property type="protein sequence ID" value="AWV50251.1"/>
    <property type="molecule type" value="Genomic_DNA"/>
</dbReference>
<evidence type="ECO:0000313" key="52">
    <source>
        <dbReference type="EMBL" id="AWV50243.1"/>
    </source>
</evidence>
<keyword evidence="8 13" id="KW-0297">G-protein coupled receptor</keyword>
<evidence type="ECO:0000313" key="26">
    <source>
        <dbReference type="EMBL" id="AWV50214.1"/>
    </source>
</evidence>
<keyword evidence="12 13" id="KW-0807">Transducer</keyword>
<dbReference type="EMBL" id="MF119978">
    <property type="protein sequence ID" value="AWV50216.1"/>
    <property type="molecule type" value="Genomic_DNA"/>
</dbReference>
<dbReference type="EMBL" id="MF120010">
    <property type="protein sequence ID" value="AWV50248.1"/>
    <property type="molecule type" value="Genomic_DNA"/>
</dbReference>
<dbReference type="EMBL" id="MF120020">
    <property type="protein sequence ID" value="AWV50258.1"/>
    <property type="molecule type" value="Genomic_DNA"/>
</dbReference>
<dbReference type="EMBL" id="MF119970">
    <property type="protein sequence ID" value="AWV50208.1"/>
    <property type="molecule type" value="Genomic_DNA"/>
</dbReference>
<dbReference type="Pfam" id="PF03402">
    <property type="entry name" value="V1R"/>
    <property type="match status" value="1"/>
</dbReference>
<dbReference type="EMBL" id="MF119973">
    <property type="protein sequence ID" value="AWV50211.1"/>
    <property type="molecule type" value="Genomic_DNA"/>
</dbReference>
<keyword evidence="11" id="KW-0325">Glycoprotein</keyword>
<dbReference type="EMBL" id="MF120002">
    <property type="protein sequence ID" value="AWV50240.1"/>
    <property type="molecule type" value="Genomic_DNA"/>
</dbReference>
<name>A0A4Y1N6G4_NANGA</name>
<dbReference type="EMBL" id="MF120022">
    <property type="protein sequence ID" value="AWV50260.1"/>
    <property type="molecule type" value="Genomic_DNA"/>
</dbReference>
<dbReference type="EMBL" id="MF119985">
    <property type="protein sequence ID" value="AWV50223.1"/>
    <property type="molecule type" value="Genomic_DNA"/>
</dbReference>
<evidence type="ECO:0000313" key="29">
    <source>
        <dbReference type="EMBL" id="AWV50217.1"/>
    </source>
</evidence>
<dbReference type="EMBL" id="MF119968">
    <property type="protein sequence ID" value="AWV50206.1"/>
    <property type="molecule type" value="Genomic_DNA"/>
</dbReference>
<dbReference type="PRINTS" id="PR01534">
    <property type="entry name" value="VOMERONASL1R"/>
</dbReference>
<feature type="transmembrane region" description="Helical" evidence="13">
    <location>
        <begin position="190"/>
        <end position="208"/>
    </location>
</feature>
<evidence type="ECO:0000313" key="41">
    <source>
        <dbReference type="EMBL" id="AWV50229.1"/>
    </source>
</evidence>
<evidence type="ECO:0000256" key="7">
    <source>
        <dbReference type="ARBA" id="ARBA00022989"/>
    </source>
</evidence>
<dbReference type="PANTHER" id="PTHR24062">
    <property type="entry name" value="VOMERONASAL TYPE-1 RECEPTOR"/>
    <property type="match status" value="1"/>
</dbReference>
<dbReference type="EMBL" id="MF119972">
    <property type="protein sequence ID" value="AWV50210.1"/>
    <property type="molecule type" value="Genomic_DNA"/>
</dbReference>
<dbReference type="EMBL" id="MF119967">
    <property type="protein sequence ID" value="AWV50205.1"/>
    <property type="molecule type" value="Genomic_DNA"/>
</dbReference>
<dbReference type="GO" id="GO:0019236">
    <property type="term" value="P:response to pheromone"/>
    <property type="evidence" value="ECO:0007669"/>
    <property type="project" value="UniProtKB-KW"/>
</dbReference>
<dbReference type="EMBL" id="MF119998">
    <property type="protein sequence ID" value="AWV50236.1"/>
    <property type="molecule type" value="Genomic_DNA"/>
</dbReference>
<evidence type="ECO:0000313" key="54">
    <source>
        <dbReference type="EMBL" id="AWV50246.1"/>
    </source>
</evidence>
<keyword evidence="10 13" id="KW-0675">Receptor</keyword>
<dbReference type="EMBL" id="MF119980">
    <property type="protein sequence ID" value="AWV50218.1"/>
    <property type="molecule type" value="Genomic_DNA"/>
</dbReference>
<dbReference type="EMBL" id="MF120005">
    <property type="protein sequence ID" value="AWV50243.1"/>
    <property type="molecule type" value="Genomic_DNA"/>
</dbReference>
<evidence type="ECO:0000256" key="4">
    <source>
        <dbReference type="ARBA" id="ARBA00022475"/>
    </source>
</evidence>
<dbReference type="EMBL" id="MF119971">
    <property type="protein sequence ID" value="AWV50209.1"/>
    <property type="molecule type" value="Genomic_DNA"/>
</dbReference>
<evidence type="ECO:0000313" key="33">
    <source>
        <dbReference type="EMBL" id="AWV50221.1"/>
    </source>
</evidence>
<comment type="similarity">
    <text evidence="3 13">Belongs to the G-protein coupled receptor 1 family.</text>
</comment>
<dbReference type="EMBL" id="MF120009">
    <property type="protein sequence ID" value="AWV50247.1"/>
    <property type="molecule type" value="Genomic_DNA"/>
</dbReference>
<dbReference type="EMBL" id="MF119987">
    <property type="protein sequence ID" value="AWV50225.1"/>
    <property type="molecule type" value="Genomic_DNA"/>
</dbReference>
<feature type="transmembrane region" description="Helical" evidence="13">
    <location>
        <begin position="84"/>
        <end position="105"/>
    </location>
</feature>
<evidence type="ECO:0000313" key="49">
    <source>
        <dbReference type="EMBL" id="AWV50238.1"/>
    </source>
</evidence>
<keyword evidence="5 13" id="KW-0589">Pheromone response</keyword>
<evidence type="ECO:0000313" key="45">
    <source>
        <dbReference type="EMBL" id="AWV50233.1"/>
    </source>
</evidence>
<evidence type="ECO:0000313" key="21">
    <source>
        <dbReference type="EMBL" id="AWV50209.1"/>
    </source>
</evidence>
<reference evidence="65" key="1">
    <citation type="submission" date="2017-05" db="EMBL/GenBank/DDBJ databases">
        <authorList>
            <person name="Jiao H."/>
            <person name="Zhao H."/>
        </authorList>
    </citation>
    <scope>NUCLEOTIDE SEQUENCE</scope>
    <source>
        <strain evidence="15">B1-1</strain>
        <strain evidence="16">B1-2</strain>
        <strain evidence="33">B10-1</strain>
        <strain evidence="34">B10-2</strain>
        <strain evidence="35">B11-1</strain>
        <strain evidence="36">B11-2</strain>
        <strain evidence="37">B12-1</strain>
        <strain evidence="38">B12-2</strain>
        <strain evidence="39">B13-1</strain>
        <strain evidence="40">B13-2</strain>
        <strain evidence="41">B14-1</strain>
        <strain evidence="42">B14-2</strain>
        <strain evidence="43">B15-1</strain>
        <strain evidence="44">B15-2</strain>
        <strain evidence="45">B16-1</strain>
        <strain evidence="46">B16-2</strain>
        <strain evidence="17">B2-1</strain>
        <strain evidence="18">B2-2</strain>
        <strain evidence="19">B3-1</strain>
        <strain evidence="20">B3-2</strain>
        <strain evidence="21">B4-1</strain>
        <strain evidence="22">B4-2</strain>
        <strain evidence="23">B5-1</strain>
        <strain evidence="24">B5-2</strain>
        <strain evidence="25">B6-1</strain>
        <strain evidence="26">B6-2</strain>
        <strain evidence="27">B7-1</strain>
        <strain evidence="28">B7-2</strain>
        <strain evidence="29">B8-1</strain>
        <strain evidence="30">B8-2</strain>
        <strain evidence="31">B9-1</strain>
        <strain evidence="32">B9-2</strain>
        <strain evidence="47">C1-2</strain>
        <strain evidence="60">C10-2</strain>
        <strain evidence="61">C11-1</strain>
        <strain evidence="62">C11-2</strain>
        <strain evidence="63">C12-1</strain>
        <strain evidence="64">C12-2</strain>
        <strain evidence="65">C13-2</strain>
        <strain evidence="48">C2-1</strain>
        <strain evidence="49">C2-2</strain>
        <strain evidence="50">C3-2</strain>
        <strain evidence="51">C4-2</strain>
        <strain evidence="52">C5-1</strain>
        <strain evidence="53">C5-2</strain>
        <strain evidence="54">C6-2</strain>
        <strain evidence="55">C7-1</strain>
        <strain evidence="56">C7-2</strain>
        <strain evidence="57">C8-2</strain>
        <strain evidence="58">C9-1</strain>
        <strain evidence="59">C9-2</strain>
        <tissue evidence="65">Muscle</tissue>
    </source>
</reference>
<sequence>MFLSDPISGIFLISEIFMGLIGNLLLFILYLYTFLTQTHPRRPVDMIFAHLTLVNVLSIVFRLLPDVMSSFAVRLYFRDAGCKAVLYAYSVTRGLSICIISLLSVFQAITVSSSHSRWAWLKSKLASCIFPSFLFIWIINIFLYFPMIENVKAQINLTVDSRYSYTYCGRNQVRYYTTVSLLSAMMIRDILFVVLMMWTSLYMVNFLLRHRRRTEHVHSSSLTSQSSSEKKATHSILLLVGFFVFLYCSNSFVTIYLFYRPKKNTVLDKISGILSSCYPVTCPYVLMNNRKVISKCISSFSNFKFTLPTRGYTS</sequence>
<protein>
    <recommendedName>
        <fullName evidence="13">Vomeronasal type-1 receptor</fullName>
    </recommendedName>
</protein>
<evidence type="ECO:0000313" key="17">
    <source>
        <dbReference type="EMBL" id="AWV50205.1"/>
    </source>
</evidence>
<dbReference type="EMBL" id="MF119969">
    <property type="protein sequence ID" value="AWV50207.1"/>
    <property type="molecule type" value="Genomic_DNA"/>
</dbReference>
<dbReference type="EMBL" id="MF119989">
    <property type="protein sequence ID" value="AWV50227.1"/>
    <property type="molecule type" value="Genomic_DNA"/>
</dbReference>
<dbReference type="EMBL" id="MF119999">
    <property type="protein sequence ID" value="AWV50237.1"/>
    <property type="molecule type" value="Genomic_DNA"/>
</dbReference>
<evidence type="ECO:0000313" key="43">
    <source>
        <dbReference type="EMBL" id="AWV50231.1"/>
    </source>
</evidence>
<evidence type="ECO:0000313" key="53">
    <source>
        <dbReference type="EMBL" id="AWV50244.1"/>
    </source>
</evidence>
<dbReference type="EMBL" id="MF119979">
    <property type="protein sequence ID" value="AWV50217.1"/>
    <property type="molecule type" value="Genomic_DNA"/>
</dbReference>
<dbReference type="EMBL" id="MF120017">
    <property type="protein sequence ID" value="AWV50255.1"/>
    <property type="molecule type" value="Genomic_DNA"/>
</dbReference>
<proteinExistence type="inferred from homology"/>
<evidence type="ECO:0000313" key="24">
    <source>
        <dbReference type="EMBL" id="AWV50212.1"/>
    </source>
</evidence>
<accession>A0A4Y1N6G4</accession>